<evidence type="ECO:0000256" key="1">
    <source>
        <dbReference type="SAM" id="Phobius"/>
    </source>
</evidence>
<evidence type="ECO:0000313" key="3">
    <source>
        <dbReference type="Proteomes" id="UP001575105"/>
    </source>
</evidence>
<dbReference type="Gene3D" id="3.40.30.10">
    <property type="entry name" value="Glutaredoxin"/>
    <property type="match status" value="1"/>
</dbReference>
<evidence type="ECO:0000313" key="2">
    <source>
        <dbReference type="EMBL" id="MFA9477570.1"/>
    </source>
</evidence>
<accession>A0ABV4U1T5</accession>
<dbReference type="SUPFAM" id="SSF52833">
    <property type="entry name" value="Thioredoxin-like"/>
    <property type="match status" value="1"/>
</dbReference>
<protein>
    <recommendedName>
        <fullName evidence="4">RedB protein</fullName>
    </recommendedName>
</protein>
<keyword evidence="1" id="KW-0812">Transmembrane</keyword>
<dbReference type="EMBL" id="JBGUBD010000002">
    <property type="protein sequence ID" value="MFA9477570.1"/>
    <property type="molecule type" value="Genomic_DNA"/>
</dbReference>
<keyword evidence="1" id="KW-1133">Transmembrane helix</keyword>
<dbReference type="InterPro" id="IPR036249">
    <property type="entry name" value="Thioredoxin-like_sf"/>
</dbReference>
<organism evidence="2 3">
    <name type="scientific">Natronomicrosphaera hydrolytica</name>
    <dbReference type="NCBI Taxonomy" id="3242702"/>
    <lineage>
        <taxon>Bacteria</taxon>
        <taxon>Pseudomonadati</taxon>
        <taxon>Planctomycetota</taxon>
        <taxon>Phycisphaerae</taxon>
        <taxon>Phycisphaerales</taxon>
        <taxon>Phycisphaeraceae</taxon>
        <taxon>Natronomicrosphaera</taxon>
    </lineage>
</organism>
<dbReference type="Proteomes" id="UP001575105">
    <property type="component" value="Unassembled WGS sequence"/>
</dbReference>
<feature type="transmembrane region" description="Helical" evidence="1">
    <location>
        <begin position="6"/>
        <end position="28"/>
    </location>
</feature>
<gene>
    <name evidence="2" type="ORF">ACERK3_04595</name>
</gene>
<sequence>MTQPLQNWVTWSVGLWLVLVGVGLFSIWHYSNTPGETRAATADWSPNAQDLLDSDRPTLVVFIHPRCPCSRATFSELERLQAQRPGTFTTRILFYKPVDADSNWRKTDLWERARRMPDTTFHVDSDGRLARQAGATTSGMVAMYSPNARRLFAGGITPARGHEGANLGTQSILAHLDGQAVAQSARVFGCPLLSPDQQACDISPEVCVEHGICHE</sequence>
<evidence type="ECO:0008006" key="4">
    <source>
        <dbReference type="Google" id="ProtNLM"/>
    </source>
</evidence>
<name>A0ABV4U1T5_9BACT</name>
<comment type="caution">
    <text evidence="2">The sequence shown here is derived from an EMBL/GenBank/DDBJ whole genome shotgun (WGS) entry which is preliminary data.</text>
</comment>
<dbReference type="RefSeq" id="WP_425344491.1">
    <property type="nucleotide sequence ID" value="NZ_JBGUBD010000002.1"/>
</dbReference>
<keyword evidence="3" id="KW-1185">Reference proteome</keyword>
<keyword evidence="1" id="KW-0472">Membrane</keyword>
<reference evidence="2 3" key="1">
    <citation type="submission" date="2024-08" db="EMBL/GenBank/DDBJ databases">
        <title>Whole-genome sequencing of halo(alkali)philic microorganisms from hypersaline lakes.</title>
        <authorList>
            <person name="Sorokin D.Y."/>
            <person name="Merkel A.Y."/>
            <person name="Messina E."/>
            <person name="Yakimov M."/>
        </authorList>
    </citation>
    <scope>NUCLEOTIDE SEQUENCE [LARGE SCALE GENOMIC DNA]</scope>
    <source>
        <strain evidence="2 3">AB-hyl4</strain>
    </source>
</reference>
<proteinExistence type="predicted"/>